<feature type="compositionally biased region" description="Low complexity" evidence="1">
    <location>
        <begin position="790"/>
        <end position="822"/>
    </location>
</feature>
<name>A0AAX4H6W9_9ASCO</name>
<feature type="domain" description="Skg3/CAF120-like PH-like" evidence="2">
    <location>
        <begin position="192"/>
        <end position="362"/>
    </location>
</feature>
<feature type="compositionally biased region" description="Polar residues" evidence="1">
    <location>
        <begin position="727"/>
        <end position="742"/>
    </location>
</feature>
<feature type="compositionally biased region" description="Polar residues" evidence="1">
    <location>
        <begin position="659"/>
        <end position="698"/>
    </location>
</feature>
<sequence>MVRFNLLSPKKDGKRSNSAPQVPATPDIPDAAPLSPELVPIVTLLTAQNHRRYYEGVFMFYYDLGTDGKSGDRVWKEVYGILTGNQLAYWDAKDLALCRDMPEKLLETSCRPQYLNFSDAVFNAMAVLPTAKLQLENVIVVLTTLKNRFIIQLRTQAQLQEMLVALRLSAYEYQALQEAYTGALLSARGLQLSDIRTILTATRYDHAEWVKIRYGSGTAWKRCYMVIQPLTSKKLKKGLVFGRVLIYENDTCKKKDMIGEISAVTSLCAVYPQLHFFIDKSTMMKLEGKINFRQGGSSRLKRGSSEPMENDASLFIMPEEHQSVPGYDTLIRFLVPLMDAFGQYGRPKRLKADRMDPESLLFGLPTLPCVHYLEVQDLLGGMPSSQYIEWDAPQWRSYIKSLLSRKLAQGYNGCGSARSLHLQGQISGGSTPRIMSPLTGRFPTALSPSPTNSDLKAIASDRKASLGASPATSSGLNPGAFSSAGEHKLPSVPSKQGGYPMAGSPSKAPRNGAMPGMAVAGAAAGAAIGVAASHGQAPRRKNDLAEIYQNYTKLQAPTDQFNDRNKILNGSEEEIDETKLPTLMRKKSLMHGPYPTKDKFIGESEDELDESEEESEYSDEDDSYQESYSPRGEERLNSRSPERPSAQFLAPKQYEERNLSYSSVQSPNTQYQEFNKQFSKSFKNPMQDSVNLNNSDYGSDNERDAPLPPAHGSNSAARKLSYPLIETRSQGVQQSYPSIQHQPPTPSLDERRGSDASGGYKPGPSHEVKQGQPLTPAEERFTQGPKHIRPPNQQQQSHQYQQQNQYPQNSPNNQSSMQSMQNKFQNTSIDPRGYEQQMAPQGNPYGRSQYLQGPSASLPTGPGPNGQQSYNMQYQQQRPAYQAQHPQPGSPQQRGQYMQQRPPQQNQSLPPRPQQGLHGQGVFQQGYGAPSHAQPHGQYGSPGYGPPPNGQSYGPGPNGPGPNSQKGGYRPAPNQYQYGHGANPGMQIPNRPQQAPAPMQQARPGYGGQYPSQSSNMLNHGQPPRPNPYAQQSSLSMRSDDQEQYQYQVNPNMAPRRKPNQGAYPGPGDGAYGLGSNSRYQ</sequence>
<feature type="compositionally biased region" description="Acidic residues" evidence="1">
    <location>
        <begin position="603"/>
        <end position="624"/>
    </location>
</feature>
<dbReference type="AlphaFoldDB" id="A0AAX4H6W9"/>
<feature type="region of interest" description="Disordered" evidence="1">
    <location>
        <begin position="586"/>
        <end position="1081"/>
    </location>
</feature>
<feature type="compositionally biased region" description="Low complexity" evidence="1">
    <location>
        <begin position="991"/>
        <end position="1004"/>
    </location>
</feature>
<evidence type="ECO:0000313" key="3">
    <source>
        <dbReference type="EMBL" id="WPK24202.1"/>
    </source>
</evidence>
<accession>A0AAX4H6W9</accession>
<keyword evidence="4" id="KW-1185">Reference proteome</keyword>
<evidence type="ECO:0000259" key="2">
    <source>
        <dbReference type="Pfam" id="PF25381"/>
    </source>
</evidence>
<dbReference type="Proteomes" id="UP001338582">
    <property type="component" value="Chromosome 2"/>
</dbReference>
<dbReference type="Gene3D" id="2.30.29.30">
    <property type="entry name" value="Pleckstrin-homology domain (PH domain)/Phosphotyrosine-binding domain (PTB)"/>
    <property type="match status" value="1"/>
</dbReference>
<proteinExistence type="predicted"/>
<feature type="compositionally biased region" description="Polar residues" evidence="1">
    <location>
        <begin position="1010"/>
        <end position="1019"/>
    </location>
</feature>
<feature type="region of interest" description="Disordered" evidence="1">
    <location>
        <begin position="1"/>
        <end position="31"/>
    </location>
</feature>
<dbReference type="KEGG" id="asau:88172532"/>
<dbReference type="InterPro" id="IPR058155">
    <property type="entry name" value="Skg3/CAF120-like_PH"/>
</dbReference>
<evidence type="ECO:0000256" key="1">
    <source>
        <dbReference type="SAM" id="MobiDB-lite"/>
    </source>
</evidence>
<feature type="compositionally biased region" description="Low complexity" evidence="1">
    <location>
        <begin position="867"/>
        <end position="909"/>
    </location>
</feature>
<feature type="compositionally biased region" description="Polar residues" evidence="1">
    <location>
        <begin position="849"/>
        <end position="858"/>
    </location>
</feature>
<dbReference type="GeneID" id="88172532"/>
<gene>
    <name evidence="3" type="ORF">PUMCH_001467</name>
</gene>
<reference evidence="3 4" key="1">
    <citation type="submission" date="2023-10" db="EMBL/GenBank/DDBJ databases">
        <title>Draft Genome Sequence of Candida saopaulonensis from a very Premature Infant with Sepsis.</title>
        <authorList>
            <person name="Ning Y."/>
            <person name="Dai R."/>
            <person name="Xiao M."/>
            <person name="Xu Y."/>
            <person name="Yan Q."/>
            <person name="Zhang L."/>
        </authorList>
    </citation>
    <scope>NUCLEOTIDE SEQUENCE [LARGE SCALE GENOMIC DNA]</scope>
    <source>
        <strain evidence="3 4">19XY460</strain>
    </source>
</reference>
<organism evidence="3 4">
    <name type="scientific">Australozyma saopauloensis</name>
    <dbReference type="NCBI Taxonomy" id="291208"/>
    <lineage>
        <taxon>Eukaryota</taxon>
        <taxon>Fungi</taxon>
        <taxon>Dikarya</taxon>
        <taxon>Ascomycota</taxon>
        <taxon>Saccharomycotina</taxon>
        <taxon>Pichiomycetes</taxon>
        <taxon>Metschnikowiaceae</taxon>
        <taxon>Australozyma</taxon>
    </lineage>
</organism>
<dbReference type="Pfam" id="PF25381">
    <property type="entry name" value="PH_26"/>
    <property type="match status" value="1"/>
</dbReference>
<evidence type="ECO:0000313" key="4">
    <source>
        <dbReference type="Proteomes" id="UP001338582"/>
    </source>
</evidence>
<dbReference type="RefSeq" id="XP_062876585.1">
    <property type="nucleotide sequence ID" value="XM_063020515.1"/>
</dbReference>
<feature type="compositionally biased region" description="Basic and acidic residues" evidence="1">
    <location>
        <begin position="631"/>
        <end position="642"/>
    </location>
</feature>
<feature type="region of interest" description="Disordered" evidence="1">
    <location>
        <begin position="466"/>
        <end position="513"/>
    </location>
</feature>
<dbReference type="InterPro" id="IPR011993">
    <property type="entry name" value="PH-like_dom_sf"/>
</dbReference>
<dbReference type="EMBL" id="CP138895">
    <property type="protein sequence ID" value="WPK24202.1"/>
    <property type="molecule type" value="Genomic_DNA"/>
</dbReference>
<feature type="compositionally biased region" description="Low complexity" evidence="1">
    <location>
        <begin position="950"/>
        <end position="968"/>
    </location>
</feature>
<protein>
    <recommendedName>
        <fullName evidence="2">Skg3/CAF120-like PH-like domain-containing protein</fullName>
    </recommendedName>
</protein>